<keyword evidence="2" id="KW-1185">Reference proteome</keyword>
<evidence type="ECO:0000313" key="1">
    <source>
        <dbReference type="EMBL" id="WPL18206.1"/>
    </source>
</evidence>
<dbReference type="EMBL" id="CP121472">
    <property type="protein sequence ID" value="WPL18206.1"/>
    <property type="molecule type" value="Genomic_DNA"/>
</dbReference>
<reference evidence="1 2" key="1">
    <citation type="journal article" date="2023" name="Microorganisms">
        <title>Thiorhodovibrio frisius and Trv. litoralis spp. nov., Two Novel Members from a Clade of Fastidious Purple Sulfur Bacteria That Exhibit Unique Red-Shifted Light-Harvesting Capabilities.</title>
        <authorList>
            <person name="Methner A."/>
            <person name="Kuzyk S.B."/>
            <person name="Petersen J."/>
            <person name="Bauer S."/>
            <person name="Brinkmann H."/>
            <person name="Sichau K."/>
            <person name="Wanner G."/>
            <person name="Wolf J."/>
            <person name="Neumann-Schaal M."/>
            <person name="Henke P."/>
            <person name="Tank M."/>
            <person name="Sproer C."/>
            <person name="Bunk B."/>
            <person name="Overmann J."/>
        </authorList>
    </citation>
    <scope>NUCLEOTIDE SEQUENCE [LARGE SCALE GENOMIC DNA]</scope>
    <source>
        <strain evidence="1 2">DSM 6702</strain>
    </source>
</reference>
<accession>A0ABZ0SDS3</accession>
<dbReference type="Proteomes" id="UP001432180">
    <property type="component" value="Chromosome"/>
</dbReference>
<evidence type="ECO:0000313" key="2">
    <source>
        <dbReference type="Proteomes" id="UP001432180"/>
    </source>
</evidence>
<proteinExistence type="predicted"/>
<organism evidence="1 2">
    <name type="scientific">Thiorhodovibrio winogradskyi</name>
    <dbReference type="NCBI Taxonomy" id="77007"/>
    <lineage>
        <taxon>Bacteria</taxon>
        <taxon>Pseudomonadati</taxon>
        <taxon>Pseudomonadota</taxon>
        <taxon>Gammaproteobacteria</taxon>
        <taxon>Chromatiales</taxon>
        <taxon>Chromatiaceae</taxon>
        <taxon>Thiorhodovibrio</taxon>
    </lineage>
</organism>
<dbReference type="RefSeq" id="WP_328983982.1">
    <property type="nucleotide sequence ID" value="NZ_CP121472.1"/>
</dbReference>
<sequence>MLNTLRATVTPAGTIVFDEAVDVTHPTAVLVTLLEEPVVEPKAETEDPLSWQLTDEEKRIWDEFPEFRRQHPVNFNSMETTE</sequence>
<protein>
    <submittedName>
        <fullName evidence="1">Uncharacterized protein</fullName>
    </submittedName>
</protein>
<gene>
    <name evidence="1" type="ORF">Thiowin_03265</name>
</gene>
<name>A0ABZ0SDS3_9GAMM</name>